<dbReference type="AlphaFoldDB" id="A0AAV7QGC5"/>
<feature type="region of interest" description="Disordered" evidence="1">
    <location>
        <begin position="1"/>
        <end position="58"/>
    </location>
</feature>
<dbReference type="Proteomes" id="UP001066276">
    <property type="component" value="Chromosome 6"/>
</dbReference>
<keyword evidence="3" id="KW-1185">Reference proteome</keyword>
<feature type="non-terminal residue" evidence="2">
    <location>
        <position position="1"/>
    </location>
</feature>
<reference evidence="2" key="1">
    <citation type="journal article" date="2022" name="bioRxiv">
        <title>Sequencing and chromosome-scale assembly of the giantPleurodeles waltlgenome.</title>
        <authorList>
            <person name="Brown T."/>
            <person name="Elewa A."/>
            <person name="Iarovenko S."/>
            <person name="Subramanian E."/>
            <person name="Araus A.J."/>
            <person name="Petzold A."/>
            <person name="Susuki M."/>
            <person name="Suzuki K.-i.T."/>
            <person name="Hayashi T."/>
            <person name="Toyoda A."/>
            <person name="Oliveira C."/>
            <person name="Osipova E."/>
            <person name="Leigh N.D."/>
            <person name="Simon A."/>
            <person name="Yun M.H."/>
        </authorList>
    </citation>
    <scope>NUCLEOTIDE SEQUENCE</scope>
    <source>
        <strain evidence="2">20211129_DDA</strain>
        <tissue evidence="2">Liver</tissue>
    </source>
</reference>
<protein>
    <submittedName>
        <fullName evidence="2">Uncharacterized protein</fullName>
    </submittedName>
</protein>
<sequence>LPLPALPSAEGRSPPTGTSLCVKPGHFTPHQGRLARLPEADQSEHSSKNTAGLKLATF</sequence>
<dbReference type="EMBL" id="JANPWB010000010">
    <property type="protein sequence ID" value="KAJ1138332.1"/>
    <property type="molecule type" value="Genomic_DNA"/>
</dbReference>
<evidence type="ECO:0000313" key="2">
    <source>
        <dbReference type="EMBL" id="KAJ1138332.1"/>
    </source>
</evidence>
<comment type="caution">
    <text evidence="2">The sequence shown here is derived from an EMBL/GenBank/DDBJ whole genome shotgun (WGS) entry which is preliminary data.</text>
</comment>
<organism evidence="2 3">
    <name type="scientific">Pleurodeles waltl</name>
    <name type="common">Iberian ribbed newt</name>
    <dbReference type="NCBI Taxonomy" id="8319"/>
    <lineage>
        <taxon>Eukaryota</taxon>
        <taxon>Metazoa</taxon>
        <taxon>Chordata</taxon>
        <taxon>Craniata</taxon>
        <taxon>Vertebrata</taxon>
        <taxon>Euteleostomi</taxon>
        <taxon>Amphibia</taxon>
        <taxon>Batrachia</taxon>
        <taxon>Caudata</taxon>
        <taxon>Salamandroidea</taxon>
        <taxon>Salamandridae</taxon>
        <taxon>Pleurodelinae</taxon>
        <taxon>Pleurodeles</taxon>
    </lineage>
</organism>
<feature type="compositionally biased region" description="Basic and acidic residues" evidence="1">
    <location>
        <begin position="36"/>
        <end position="47"/>
    </location>
</feature>
<evidence type="ECO:0000313" key="3">
    <source>
        <dbReference type="Proteomes" id="UP001066276"/>
    </source>
</evidence>
<feature type="non-terminal residue" evidence="2">
    <location>
        <position position="58"/>
    </location>
</feature>
<proteinExistence type="predicted"/>
<name>A0AAV7QGC5_PLEWA</name>
<gene>
    <name evidence="2" type="ORF">NDU88_004719</name>
</gene>
<evidence type="ECO:0000256" key="1">
    <source>
        <dbReference type="SAM" id="MobiDB-lite"/>
    </source>
</evidence>
<accession>A0AAV7QGC5</accession>